<comment type="subcellular location">
    <subcellularLocation>
        <location evidence="1">Cell membrane</location>
        <topology evidence="1">Multi-pass membrane protein</topology>
    </subcellularLocation>
</comment>
<feature type="transmembrane region" description="Helical" evidence="6">
    <location>
        <begin position="412"/>
        <end position="434"/>
    </location>
</feature>
<name>A0ABV7A619_9BACI</name>
<dbReference type="PIRSF" id="PIRSF038958">
    <property type="entry name" value="PG_synth_SpoVB"/>
    <property type="match status" value="1"/>
</dbReference>
<keyword evidence="2" id="KW-1003">Cell membrane</keyword>
<gene>
    <name evidence="7" type="primary">spoVB</name>
    <name evidence="7" type="ORF">ACFODW_08915</name>
</gene>
<keyword evidence="4 6" id="KW-1133">Transmembrane helix</keyword>
<feature type="transmembrane region" description="Helical" evidence="6">
    <location>
        <begin position="477"/>
        <end position="498"/>
    </location>
</feature>
<feature type="transmembrane region" description="Helical" evidence="6">
    <location>
        <begin position="446"/>
        <end position="465"/>
    </location>
</feature>
<dbReference type="NCBIfam" id="TIGR02900">
    <property type="entry name" value="spore_V_B"/>
    <property type="match status" value="1"/>
</dbReference>
<dbReference type="PANTHER" id="PTHR30250">
    <property type="entry name" value="PST FAMILY PREDICTED COLANIC ACID TRANSPORTER"/>
    <property type="match status" value="1"/>
</dbReference>
<evidence type="ECO:0000256" key="2">
    <source>
        <dbReference type="ARBA" id="ARBA00022475"/>
    </source>
</evidence>
<evidence type="ECO:0000313" key="8">
    <source>
        <dbReference type="Proteomes" id="UP001595387"/>
    </source>
</evidence>
<protein>
    <submittedName>
        <fullName evidence="7">Stage V sporulation protein B</fullName>
    </submittedName>
</protein>
<keyword evidence="5 6" id="KW-0472">Membrane</keyword>
<feature type="transmembrane region" description="Helical" evidence="6">
    <location>
        <begin position="326"/>
        <end position="350"/>
    </location>
</feature>
<dbReference type="InterPro" id="IPR024923">
    <property type="entry name" value="PG_synth_SpoVB"/>
</dbReference>
<feature type="transmembrane region" description="Helical" evidence="6">
    <location>
        <begin position="283"/>
        <end position="305"/>
    </location>
</feature>
<reference evidence="8" key="1">
    <citation type="journal article" date="2019" name="Int. J. Syst. Evol. Microbiol.">
        <title>The Global Catalogue of Microorganisms (GCM) 10K type strain sequencing project: providing services to taxonomists for standard genome sequencing and annotation.</title>
        <authorList>
            <consortium name="The Broad Institute Genomics Platform"/>
            <consortium name="The Broad Institute Genome Sequencing Center for Infectious Disease"/>
            <person name="Wu L."/>
            <person name="Ma J."/>
        </authorList>
    </citation>
    <scope>NUCLEOTIDE SEQUENCE [LARGE SCALE GENOMIC DNA]</scope>
    <source>
        <strain evidence="8">KCTC 13193</strain>
    </source>
</reference>
<feature type="transmembrane region" description="Helical" evidence="6">
    <location>
        <begin position="40"/>
        <end position="63"/>
    </location>
</feature>
<accession>A0ABV7A619</accession>
<proteinExistence type="predicted"/>
<dbReference type="RefSeq" id="WP_390305988.1">
    <property type="nucleotide sequence ID" value="NZ_JBHRRZ010000015.1"/>
</dbReference>
<dbReference type="PANTHER" id="PTHR30250:SF24">
    <property type="entry name" value="STAGE V SPORULATION PROTEIN B"/>
    <property type="match status" value="1"/>
</dbReference>
<feature type="transmembrane region" description="Helical" evidence="6">
    <location>
        <begin position="84"/>
        <end position="110"/>
    </location>
</feature>
<feature type="transmembrane region" description="Helical" evidence="6">
    <location>
        <begin position="251"/>
        <end position="271"/>
    </location>
</feature>
<keyword evidence="3 6" id="KW-0812">Transmembrane</keyword>
<dbReference type="CDD" id="cd13124">
    <property type="entry name" value="MATE_SpoVB_like"/>
    <property type="match status" value="1"/>
</dbReference>
<dbReference type="InterPro" id="IPR014249">
    <property type="entry name" value="Spore_V_B"/>
</dbReference>
<feature type="transmembrane region" description="Helical" evidence="6">
    <location>
        <begin position="155"/>
        <end position="176"/>
    </location>
</feature>
<feature type="transmembrane region" description="Helical" evidence="6">
    <location>
        <begin position="388"/>
        <end position="406"/>
    </location>
</feature>
<dbReference type="Proteomes" id="UP001595387">
    <property type="component" value="Unassembled WGS sequence"/>
</dbReference>
<sequence>MTKQTFLQGALILIAAGMITRFLGFINRIVVARLMGEEGVGLYMMALPTLFLVITLTQFGLPVAISKRVAEAEAVNDSVKVKKILLVSLLITSISSIFFTVGLILAAPFVASHLLTDQRTMYPLLAISPIVPIVAISSVLRGYFQGKQNMKPQSYAQVIEQIVRILCVAFFVNLLLPYGVEFAAAGAMFSVILGEFVSLMYMLHTFKRKKLIKLRTNFLSYVRASGDTVRELFSISLPSTGSRMIGSFSNFLEPIIVAQSMAIAGISSTMVTKQYGELTGYVLPLLFLPTFITHSLSIALVPSISEAAAKNQTRLIHYRIHQSIRISFASGAIATIVLTLFSETILTYMYGTGNAGYLLLLMAPFYLLLYIQAPLHAALQAMDLAQPAMWNSLIGAIFKFITLFLLASNPEFGIKGVAIAMSVGVILVTFLHLATLRKAVQFSIPLLDISKMVTLILLTWSTGSLLKSMYTHDIPSIPLFILLLVALSGCYIVFLILLRFITREELKQIPLFQKWI</sequence>
<evidence type="ECO:0000256" key="6">
    <source>
        <dbReference type="SAM" id="Phobius"/>
    </source>
</evidence>
<evidence type="ECO:0000256" key="3">
    <source>
        <dbReference type="ARBA" id="ARBA00022692"/>
    </source>
</evidence>
<dbReference type="InterPro" id="IPR002797">
    <property type="entry name" value="Polysacc_synth"/>
</dbReference>
<evidence type="ECO:0000256" key="5">
    <source>
        <dbReference type="ARBA" id="ARBA00023136"/>
    </source>
</evidence>
<dbReference type="EMBL" id="JBHRRZ010000015">
    <property type="protein sequence ID" value="MFC2948460.1"/>
    <property type="molecule type" value="Genomic_DNA"/>
</dbReference>
<comment type="caution">
    <text evidence="7">The sequence shown here is derived from an EMBL/GenBank/DDBJ whole genome shotgun (WGS) entry which is preliminary data.</text>
</comment>
<evidence type="ECO:0000256" key="1">
    <source>
        <dbReference type="ARBA" id="ARBA00004651"/>
    </source>
</evidence>
<dbReference type="Pfam" id="PF01943">
    <property type="entry name" value="Polysacc_synt"/>
    <property type="match status" value="1"/>
</dbReference>
<evidence type="ECO:0000313" key="7">
    <source>
        <dbReference type="EMBL" id="MFC2948460.1"/>
    </source>
</evidence>
<dbReference type="InterPro" id="IPR050833">
    <property type="entry name" value="Poly_Biosynth_Transport"/>
</dbReference>
<evidence type="ECO:0000256" key="4">
    <source>
        <dbReference type="ARBA" id="ARBA00022989"/>
    </source>
</evidence>
<feature type="transmembrane region" description="Helical" evidence="6">
    <location>
        <begin position="182"/>
        <end position="203"/>
    </location>
</feature>
<keyword evidence="8" id="KW-1185">Reference proteome</keyword>
<feature type="transmembrane region" description="Helical" evidence="6">
    <location>
        <begin position="356"/>
        <end position="376"/>
    </location>
</feature>
<organism evidence="7 8">
    <name type="scientific">Virgibacillus sediminis</name>
    <dbReference type="NCBI Taxonomy" id="202260"/>
    <lineage>
        <taxon>Bacteria</taxon>
        <taxon>Bacillati</taxon>
        <taxon>Bacillota</taxon>
        <taxon>Bacilli</taxon>
        <taxon>Bacillales</taxon>
        <taxon>Bacillaceae</taxon>
        <taxon>Virgibacillus</taxon>
    </lineage>
</organism>
<feature type="transmembrane region" description="Helical" evidence="6">
    <location>
        <begin position="122"/>
        <end position="143"/>
    </location>
</feature>